<dbReference type="Pfam" id="PF07675">
    <property type="entry name" value="Cleaved_Adhesin"/>
    <property type="match status" value="1"/>
</dbReference>
<name>A0ABT3JNT8_9FLAO</name>
<organism evidence="4 5">
    <name type="scientific">Kaistella yananensis</name>
    <dbReference type="NCBI Taxonomy" id="2989820"/>
    <lineage>
        <taxon>Bacteria</taxon>
        <taxon>Pseudomonadati</taxon>
        <taxon>Bacteroidota</taxon>
        <taxon>Flavobacteriia</taxon>
        <taxon>Flavobacteriales</taxon>
        <taxon>Weeksellaceae</taxon>
        <taxon>Chryseobacterium group</taxon>
        <taxon>Kaistella</taxon>
    </lineage>
</organism>
<feature type="domain" description="Cleaved adhesin" evidence="2">
    <location>
        <begin position="75"/>
        <end position="204"/>
    </location>
</feature>
<evidence type="ECO:0000313" key="4">
    <source>
        <dbReference type="EMBL" id="MCW4452443.1"/>
    </source>
</evidence>
<dbReference type="NCBIfam" id="NF038128">
    <property type="entry name" value="choice_anch_J"/>
    <property type="match status" value="1"/>
</dbReference>
<dbReference type="Proteomes" id="UP001209107">
    <property type="component" value="Unassembled WGS sequence"/>
</dbReference>
<dbReference type="Gene3D" id="2.60.120.200">
    <property type="match status" value="1"/>
</dbReference>
<dbReference type="InterPro" id="IPR011628">
    <property type="entry name" value="Cleaved_adhesin"/>
</dbReference>
<protein>
    <submittedName>
        <fullName evidence="4">T9SS type A sorting domain-containing protein</fullName>
    </submittedName>
</protein>
<feature type="domain" description="Secretion system C-terminal sorting" evidence="3">
    <location>
        <begin position="502"/>
        <end position="569"/>
    </location>
</feature>
<evidence type="ECO:0000256" key="1">
    <source>
        <dbReference type="ARBA" id="ARBA00022729"/>
    </source>
</evidence>
<gene>
    <name evidence="4" type="ORF">OK344_09500</name>
</gene>
<comment type="caution">
    <text evidence="4">The sequence shown here is derived from an EMBL/GenBank/DDBJ whole genome shotgun (WGS) entry which is preliminary data.</text>
</comment>
<accession>A0ABT3JNT8</accession>
<sequence length="571" mass="61943">MKKRLSVFLLIMLGIFSYSQVIFKETFDGINGSTTGGAGTYKFPPGWLLRNVDNKTPSGSVAYVNEAWERREDFQTNVIDSVAFSTSWYSPSGQADDWMWTPKITVPDTGADVVLKWNAKAYDPAYADGYEVRIMVDPTEPTGGPGVMGNQLTSSVQLFNIAAENSSWTERSVSLNSYRNKTFRIAFRNNSTDKFILVIDDVEVSALNNTDAAITAVKNYEYTQYPLSHSAAGLPLNATIKNMGSTTLTGARIRASLINETDQVIATVLSVAMTLNPQQESSPDFPAMPMLAKGKYRIRYEVALTSQDQNPTNNMKQSLEFQITESTMARDSGVPAGTLGIGANTQGYLGQAFTTKVTSVATGATVSFGESAEAATYRLALWNVDPATGKPLTIIAETATQTKGTAAFTTTLSFAGAPVVLAPGTYVLTAVELDAILTVGMTNDIFTPGTTFVNWPGNPLGVWAHNEDFGSNFAKSYALRLEVQQDPTLGTTAADLTQLISVYPNPVTDVLKIASKEKVLNLQVYAADGKLMSLKHNRSLDQLEVSQLPTGMYVLKIITVKGKQQVKFIKK</sequence>
<dbReference type="Pfam" id="PF18962">
    <property type="entry name" value="Por_Secre_tail"/>
    <property type="match status" value="1"/>
</dbReference>
<keyword evidence="5" id="KW-1185">Reference proteome</keyword>
<keyword evidence="1" id="KW-0732">Signal</keyword>
<evidence type="ECO:0000313" key="5">
    <source>
        <dbReference type="Proteomes" id="UP001209107"/>
    </source>
</evidence>
<evidence type="ECO:0000259" key="3">
    <source>
        <dbReference type="Pfam" id="PF18962"/>
    </source>
</evidence>
<evidence type="ECO:0000259" key="2">
    <source>
        <dbReference type="Pfam" id="PF07675"/>
    </source>
</evidence>
<dbReference type="RefSeq" id="WP_265144568.1">
    <property type="nucleotide sequence ID" value="NZ_JAPCHZ010000005.1"/>
</dbReference>
<dbReference type="InterPro" id="IPR026444">
    <property type="entry name" value="Secre_tail"/>
</dbReference>
<dbReference type="EMBL" id="JAPCHZ010000005">
    <property type="protein sequence ID" value="MCW4452443.1"/>
    <property type="molecule type" value="Genomic_DNA"/>
</dbReference>
<reference evidence="4 5" key="1">
    <citation type="submission" date="2022-10" db="EMBL/GenBank/DDBJ databases">
        <title>Kaistella sp. BT-6-1-3.</title>
        <authorList>
            <person name="Ai J."/>
            <person name="Deng Z."/>
        </authorList>
    </citation>
    <scope>NUCLEOTIDE SEQUENCE [LARGE SCALE GENOMIC DNA]</scope>
    <source>
        <strain evidence="4 5">BT6-1-3</strain>
    </source>
</reference>
<proteinExistence type="predicted"/>
<dbReference type="NCBIfam" id="TIGR04183">
    <property type="entry name" value="Por_Secre_tail"/>
    <property type="match status" value="1"/>
</dbReference>